<keyword evidence="4" id="KW-0808">Transferase</keyword>
<dbReference type="InterPro" id="IPR018201">
    <property type="entry name" value="Ketoacyl_synth_AS"/>
</dbReference>
<dbReference type="SUPFAM" id="SSF53335">
    <property type="entry name" value="S-adenosyl-L-methionine-dependent methyltransferases"/>
    <property type="match status" value="1"/>
</dbReference>
<dbReference type="Gene3D" id="3.90.180.10">
    <property type="entry name" value="Medium-chain alcohol dehydrogenases, catalytic domain"/>
    <property type="match status" value="1"/>
</dbReference>
<dbReference type="PROSITE" id="PS00606">
    <property type="entry name" value="KS3_1"/>
    <property type="match status" value="1"/>
</dbReference>
<dbReference type="Gene3D" id="1.10.1200.10">
    <property type="entry name" value="ACP-like"/>
    <property type="match status" value="1"/>
</dbReference>
<dbReference type="Pfam" id="PF23297">
    <property type="entry name" value="ACP_SdgA_C"/>
    <property type="match status" value="1"/>
</dbReference>
<evidence type="ECO:0000256" key="7">
    <source>
        <dbReference type="ARBA" id="ARBA00023268"/>
    </source>
</evidence>
<feature type="active site" description="Proton donor; for dehydratase activity" evidence="9">
    <location>
        <position position="1164"/>
    </location>
</feature>
<evidence type="ECO:0000313" key="13">
    <source>
        <dbReference type="EMBL" id="CVK85052.1"/>
    </source>
</evidence>
<organism evidence="13 14">
    <name type="scientific">Fusarium mangiferae</name>
    <name type="common">Mango malformation disease fungus</name>
    <dbReference type="NCBI Taxonomy" id="192010"/>
    <lineage>
        <taxon>Eukaryota</taxon>
        <taxon>Fungi</taxon>
        <taxon>Dikarya</taxon>
        <taxon>Ascomycota</taxon>
        <taxon>Pezizomycotina</taxon>
        <taxon>Sordariomycetes</taxon>
        <taxon>Hypocreomycetidae</taxon>
        <taxon>Hypocreales</taxon>
        <taxon>Nectriaceae</taxon>
        <taxon>Fusarium</taxon>
        <taxon>Fusarium fujikuroi species complex</taxon>
    </lineage>
</organism>
<name>A0A1L7SPS3_FUSMA</name>
<dbReference type="InterPro" id="IPR042104">
    <property type="entry name" value="PKS_dehydratase_sf"/>
</dbReference>
<evidence type="ECO:0000259" key="11">
    <source>
        <dbReference type="PROSITE" id="PS52004"/>
    </source>
</evidence>
<dbReference type="Pfam" id="PF14765">
    <property type="entry name" value="PS-DH"/>
    <property type="match status" value="1"/>
</dbReference>
<dbReference type="InterPro" id="IPR006162">
    <property type="entry name" value="Ppantetheine_attach_site"/>
</dbReference>
<evidence type="ECO:0000256" key="4">
    <source>
        <dbReference type="ARBA" id="ARBA00022679"/>
    </source>
</evidence>
<dbReference type="Gene3D" id="3.10.129.110">
    <property type="entry name" value="Polyketide synthase dehydratase"/>
    <property type="match status" value="1"/>
</dbReference>
<dbReference type="Pfam" id="PF00109">
    <property type="entry name" value="ketoacyl-synt"/>
    <property type="match status" value="1"/>
</dbReference>
<dbReference type="InterPro" id="IPR016036">
    <property type="entry name" value="Malonyl_transacylase_ACP-bd"/>
</dbReference>
<evidence type="ECO:0000256" key="2">
    <source>
        <dbReference type="ARBA" id="ARBA00022450"/>
    </source>
</evidence>
<dbReference type="InterPro" id="IPR020806">
    <property type="entry name" value="PKS_PP-bd"/>
</dbReference>
<dbReference type="InterPro" id="IPR049900">
    <property type="entry name" value="PKS_mFAS_DH"/>
</dbReference>
<dbReference type="InterPro" id="IPR009081">
    <property type="entry name" value="PP-bd_ACP"/>
</dbReference>
<dbReference type="InterPro" id="IPR013149">
    <property type="entry name" value="ADH-like_C"/>
</dbReference>
<dbReference type="InterPro" id="IPR016035">
    <property type="entry name" value="Acyl_Trfase/lysoPLipase"/>
</dbReference>
<dbReference type="GO" id="GO:0006633">
    <property type="term" value="P:fatty acid biosynthetic process"/>
    <property type="evidence" value="ECO:0007669"/>
    <property type="project" value="InterPro"/>
</dbReference>
<feature type="domain" description="PKS/mFAS DH" evidence="12">
    <location>
        <begin position="948"/>
        <end position="1247"/>
    </location>
</feature>
<dbReference type="InterPro" id="IPR014031">
    <property type="entry name" value="Ketoacyl_synth_C"/>
</dbReference>
<comment type="pathway">
    <text evidence="1">Secondary metabolite biosynthesis.</text>
</comment>
<dbReference type="SMART" id="SM00829">
    <property type="entry name" value="PKS_ER"/>
    <property type="match status" value="1"/>
</dbReference>
<keyword evidence="6" id="KW-0560">Oxidoreductase</keyword>
<dbReference type="PROSITE" id="PS50075">
    <property type="entry name" value="CARRIER"/>
    <property type="match status" value="1"/>
</dbReference>
<dbReference type="InterPro" id="IPR029063">
    <property type="entry name" value="SAM-dependent_MTases_sf"/>
</dbReference>
<dbReference type="Pfam" id="PF00698">
    <property type="entry name" value="Acyl_transf_1"/>
    <property type="match status" value="1"/>
</dbReference>
<dbReference type="CDD" id="cd05195">
    <property type="entry name" value="enoyl_red"/>
    <property type="match status" value="1"/>
</dbReference>
<dbReference type="InterPro" id="IPR013217">
    <property type="entry name" value="Methyltransf_12"/>
</dbReference>
<keyword evidence="14" id="KW-1185">Reference proteome</keyword>
<dbReference type="CDD" id="cd02440">
    <property type="entry name" value="AdoMet_MTases"/>
    <property type="match status" value="1"/>
</dbReference>
<dbReference type="SUPFAM" id="SSF53901">
    <property type="entry name" value="Thiolase-like"/>
    <property type="match status" value="1"/>
</dbReference>
<dbReference type="CDD" id="cd00833">
    <property type="entry name" value="PKS"/>
    <property type="match status" value="1"/>
</dbReference>
<dbReference type="SMART" id="SM00825">
    <property type="entry name" value="PKS_KS"/>
    <property type="match status" value="1"/>
</dbReference>
<dbReference type="InterPro" id="IPR020841">
    <property type="entry name" value="PKS_Beta-ketoAc_synthase_dom"/>
</dbReference>
<feature type="domain" description="Carrier" evidence="10">
    <location>
        <begin position="2455"/>
        <end position="2536"/>
    </location>
</feature>
<dbReference type="InterPro" id="IPR020843">
    <property type="entry name" value="ER"/>
</dbReference>
<dbReference type="Gene3D" id="3.40.50.150">
    <property type="entry name" value="Vaccinia Virus protein VP39"/>
    <property type="match status" value="1"/>
</dbReference>
<keyword evidence="5" id="KW-0521">NADP</keyword>
<dbReference type="InterPro" id="IPR014030">
    <property type="entry name" value="Ketoacyl_synth_N"/>
</dbReference>
<feature type="region of interest" description="C-terminal hotdog fold" evidence="9">
    <location>
        <begin position="1104"/>
        <end position="1247"/>
    </location>
</feature>
<comment type="caution">
    <text evidence="13">The sequence shown here is derived from an EMBL/GenBank/DDBJ whole genome shotgun (WGS) entry which is preliminary data.</text>
</comment>
<keyword evidence="3" id="KW-0597">Phosphoprotein</keyword>
<dbReference type="PROSITE" id="PS52019">
    <property type="entry name" value="PKS_MFAS_DH"/>
    <property type="match status" value="1"/>
</dbReference>
<dbReference type="SUPFAM" id="SSF50129">
    <property type="entry name" value="GroES-like"/>
    <property type="match status" value="1"/>
</dbReference>
<dbReference type="Pfam" id="PF21089">
    <property type="entry name" value="PKS_DH_N"/>
    <property type="match status" value="1"/>
</dbReference>
<dbReference type="Proteomes" id="UP000184255">
    <property type="component" value="Unassembled WGS sequence"/>
</dbReference>
<dbReference type="InterPro" id="IPR013968">
    <property type="entry name" value="PKS_KR"/>
</dbReference>
<evidence type="ECO:0000256" key="6">
    <source>
        <dbReference type="ARBA" id="ARBA00023002"/>
    </source>
</evidence>
<evidence type="ECO:0000256" key="1">
    <source>
        <dbReference type="ARBA" id="ARBA00005179"/>
    </source>
</evidence>
<evidence type="ECO:0000259" key="12">
    <source>
        <dbReference type="PROSITE" id="PS52019"/>
    </source>
</evidence>
<dbReference type="SMART" id="SM00826">
    <property type="entry name" value="PKS_DH"/>
    <property type="match status" value="1"/>
</dbReference>
<feature type="active site" description="Proton acceptor; for dehydratase activity" evidence="9">
    <location>
        <position position="980"/>
    </location>
</feature>
<dbReference type="PANTHER" id="PTHR43775:SF29">
    <property type="entry name" value="ASPERFURANONE POLYKETIDE SYNTHASE AFOG-RELATED"/>
    <property type="match status" value="1"/>
</dbReference>
<dbReference type="SMART" id="SM00827">
    <property type="entry name" value="PKS_AT"/>
    <property type="match status" value="1"/>
</dbReference>
<dbReference type="SUPFAM" id="SSF47336">
    <property type="entry name" value="ACP-like"/>
    <property type="match status" value="1"/>
</dbReference>
<dbReference type="VEuPathDB" id="FungiDB:FMAN_01974"/>
<dbReference type="Pfam" id="PF23114">
    <property type="entry name" value="NAD-bd_HRPKS_sdrA"/>
    <property type="match status" value="1"/>
</dbReference>
<dbReference type="InterPro" id="IPR011032">
    <property type="entry name" value="GroES-like_sf"/>
</dbReference>
<dbReference type="InterPro" id="IPR049551">
    <property type="entry name" value="PKS_DH_C"/>
</dbReference>
<keyword evidence="2" id="KW-0596">Phosphopantetheine</keyword>
<dbReference type="EMBL" id="FCQH01000001">
    <property type="protein sequence ID" value="CVK85052.1"/>
    <property type="molecule type" value="Genomic_DNA"/>
</dbReference>
<dbReference type="InterPro" id="IPR020807">
    <property type="entry name" value="PKS_DH"/>
</dbReference>
<feature type="region of interest" description="N-terminal hotdog fold" evidence="9">
    <location>
        <begin position="948"/>
        <end position="1079"/>
    </location>
</feature>
<evidence type="ECO:0000256" key="3">
    <source>
        <dbReference type="ARBA" id="ARBA00022553"/>
    </source>
</evidence>
<dbReference type="Pfam" id="PF00107">
    <property type="entry name" value="ADH_zinc_N"/>
    <property type="match status" value="1"/>
</dbReference>
<dbReference type="PANTHER" id="PTHR43775">
    <property type="entry name" value="FATTY ACID SYNTHASE"/>
    <property type="match status" value="1"/>
</dbReference>
<dbReference type="InterPro" id="IPR050091">
    <property type="entry name" value="PKS_NRPS_Biosynth_Enz"/>
</dbReference>
<dbReference type="SMART" id="SM00823">
    <property type="entry name" value="PKS_PP"/>
    <property type="match status" value="1"/>
</dbReference>
<dbReference type="InterPro" id="IPR016039">
    <property type="entry name" value="Thiolase-like"/>
</dbReference>
<dbReference type="PROSITE" id="PS52004">
    <property type="entry name" value="KS3_2"/>
    <property type="match status" value="1"/>
</dbReference>
<dbReference type="Pfam" id="PF08659">
    <property type="entry name" value="KR"/>
    <property type="match status" value="1"/>
</dbReference>
<dbReference type="GO" id="GO:0004312">
    <property type="term" value="F:fatty acid synthase activity"/>
    <property type="evidence" value="ECO:0007669"/>
    <property type="project" value="TreeGrafter"/>
</dbReference>
<dbReference type="Gene3D" id="3.40.47.10">
    <property type="match status" value="1"/>
</dbReference>
<feature type="domain" description="Ketosynthase family 3 (KS3)" evidence="11">
    <location>
        <begin position="1"/>
        <end position="424"/>
    </location>
</feature>
<dbReference type="GeneID" id="65081246"/>
<evidence type="ECO:0000256" key="8">
    <source>
        <dbReference type="ARBA" id="ARBA00023315"/>
    </source>
</evidence>
<dbReference type="GO" id="GO:0016491">
    <property type="term" value="F:oxidoreductase activity"/>
    <property type="evidence" value="ECO:0007669"/>
    <property type="project" value="UniProtKB-KW"/>
</dbReference>
<sequence length="2538" mass="278230">MSDIAIIGYSFKLPQGVEDDDAFWDVLENRQNLMTDWPESRVKIDSFANNKHQKWNGKGGHFINDDVAAFDAPFFSLTAKEASAMDPMQRWTLEATYHAFENAGLPVDSLKGSRTAVFSASMLEDYSRMTAVDPDNLERTAATGSTVSCIIPNRVSWYFDLRGPSIHVNTACSSSLSAVDMACKALKSGDASCAVVAGANLLLDPSIFQVLANQGFLSPDGVCYSFDERANGYARGEGVIAVILKPVQAAIENGDMIRAVIRSIGSNQDGHTPILTQPSPQSQEELIRHVYKQAGLSMSETRYIEAHGTGTPVGDPIEVKAIGRCFQDHRSHLEPLYVGSVKANIGHLEGASALASLVKCILILEKGVIPPNALLQKMNPALNADSYNVTVPTKSIEWPAEGLRRVSLNSFGFGGSNSHIVLDDALHYLQNRGLSGIHNTALVPRPVTNGSTITSGHGAAHTNGANGTNGTNGVSNGHSDVGHHKLLVWTAADEKAAKRTIEAYDTFYNEKVSGNSKKLDSLASTLGTRRSNMLWRASAVVDGSTNQVLSTSKPIRSSEDHGLAFVFTGQGAQYVNMGLGLERYTVYRETLEKISEIYSSFGCSWNLFDELSCGDNINMPEYSQPLTTAVQIALVDLLASFGITPMVVIGHSSGEIAAAYASGGLSLESACTVSYFRGLLAGKLREANTSSPGAMLSINQAPHHVSEYLEKIGVTTANVACINSPLNVTLSGPEETIDKIKSHSDQDGIFAQKLKTGVAYHSPSMKAIASEYLAALEGLTMRTDGTTIPMMSSVTSKSISSDTLATGQYWVDNMLSPVRFAEVVQVIANKNSARKVGLPNITDLIEIGPHPALRRPVKDTLDGMAGAAKGVRYKYALHRSHTAAQTTLELAGQLFCQGYPVSIPAANRQSMKERFLVDCPKYPFDRSQRYWAESRLSRDFRLREAVKGELLGVRVSDWNPLEPRWRNFWSTDSSPWTGDHKISDTVLFPASGMLLMAIEAAQEMIPSDRAVFGYNIERAEFMNPMIMPETWEDRLETQVRLRIADKQRAPKFDVTIFTYSRNEWVECFTANISVEYQDTNRHEKRRVSHEHIRGQYQKLVEMCTSPIDSRVFYHDAAEAGLQYGDWFQLMRNIKWDCKTSAVARVDLSQSKFNIKSLVHPAVLDQAFQVLRAGSGQQPAANVPIRLENSWFSSKAWKTPSVQWMCSATPTSHGYGEQGKVVALAEDGEVLCCIERAVTSAVSGGITQKEKRLVYSIEWKPQFSMLGPDQLTRLCAANAVPKDDRAVLENHSKLCHALEIVAARVLKCIDDHRVPADLQRHLEWMEHHVSKLSAEHHEEAIKISDEELEARLAEVDSVLPAWKLYTTCARKLPEILSGELDLLQVVFESDQADIFYSDLFRNLCADGQLNYLLDLASHENPAMRVLEVGAGTGGMTGHVISALQEREKRTGGLAFSEYTYTDISPAFFETASQRWPELKSQGRITFKTLDLDRSIDSQGFEPGSYDLVIAASVLHATTYLEATIRNVRKALKPGGRLILLEVINPDDIATNFMAGLVPGWWVAREEWRSHSAAIPEHLWDKCLKDNGFSGNDLVIRDHQDDQCHIMSVIVTTASEVEQAVEQKVTKGRLVMVIRDEASTKEKELVEQVHARVDPTIETRADAVPFSLGPVQEGLTNLTSHDIVICIAEAHKKPLLSALSEEQFSCLQDLIRKVSNLLWVSSASISDPECTEYSVAQGFFRSIRAEQPETHIVTLAMGSEMDQASQAEIISEVYKTAFDTETPSNEVEYIVRDGVITTGRAVRDIRTDTALRSFVSKQLQQKPWGEGPALKLGISQPGSLESLQLVEDKSFAEGLGPHDVEIEATAWSLTSHELGIALGHPEKRTEEFGSDCVGLVTRIGKNCSTTIRLGDRVAMVSAGCMRKYPRANETSVFKIPETLSFKDAASLTIPALTACHSVLNVARVQDNEKVLIHSAASSAGQIAVKLTQTRGAQVFATVSTVAEKQLLIKTMGLSADNIFDSNSLYLAQDVMRVTQGEGVDVLLDFSRDSLRTPLSCMADGGHIVSLGGSNQPVASNMAAEIMSRNLTFSSIDIMRLKPKVLSQLAKTMMQLLAEDKIQPPQQLPVYKVSDIKGGFKTLQEDTIERVIVTAEQGDIVPVDRRPWKFDGDSTYLVAGGSGGLGRAIIRWMADRGARHLIVPSRSGARSEAAAQLVAELASRGINIVAPKCDVSIRKDVEVMLEECSRTMPLIKGCINAAMVLQDAIFQSNMTFQQWQLTIRSKINTSKNLHQLLPKDLDFFILLSSLAGVVGQIASANYAGGCAYQDALAKYRRAHGQNTLSLDVGWMSNIGIIAEKEAYQRQRQTSNDMQPIDDKELLALLTLCCDPNNPIELPPLSEGQILFGLRTPADILSEGQKPPALLERPLLSAFSFLAGNNNTPTQAVDHAENARDVFQKSSDARERQQVVIRAIAAKLARAMSISPDDVEPSKPLSSYGVDSLMAVELRNWINKEFSSTVAVFDIIGSISISGVAKVAEMRSSI</sequence>
<dbReference type="InterPro" id="IPR049552">
    <property type="entry name" value="PKS_DH_N"/>
</dbReference>
<dbReference type="GO" id="GO:0004315">
    <property type="term" value="F:3-oxoacyl-[acyl-carrier-protein] synthase activity"/>
    <property type="evidence" value="ECO:0007669"/>
    <property type="project" value="InterPro"/>
</dbReference>
<dbReference type="SUPFAM" id="SSF52151">
    <property type="entry name" value="FabD/lysophospholipase-like"/>
    <property type="match status" value="1"/>
</dbReference>
<dbReference type="Gene3D" id="3.40.366.10">
    <property type="entry name" value="Malonyl-Coenzyme A Acyl Carrier Protein, domain 2"/>
    <property type="match status" value="1"/>
</dbReference>
<accession>A0A1L7SPS3</accession>
<evidence type="ECO:0000256" key="9">
    <source>
        <dbReference type="PROSITE-ProRule" id="PRU01363"/>
    </source>
</evidence>
<evidence type="ECO:0000313" key="14">
    <source>
        <dbReference type="Proteomes" id="UP000184255"/>
    </source>
</evidence>
<dbReference type="PROSITE" id="PS00012">
    <property type="entry name" value="PHOSPHOPANTETHEINE"/>
    <property type="match status" value="1"/>
</dbReference>
<protein>
    <submittedName>
        <fullName evidence="13">Polyketide synthase</fullName>
    </submittedName>
</protein>
<dbReference type="Gene3D" id="3.40.50.720">
    <property type="entry name" value="NAD(P)-binding Rossmann-like Domain"/>
    <property type="match status" value="1"/>
</dbReference>
<dbReference type="InterPro" id="IPR057326">
    <property type="entry name" value="KR_dom"/>
</dbReference>
<dbReference type="RefSeq" id="XP_041677323.1">
    <property type="nucleotide sequence ID" value="XM_041825022.1"/>
</dbReference>
<dbReference type="SUPFAM" id="SSF51735">
    <property type="entry name" value="NAD(P)-binding Rossmann-fold domains"/>
    <property type="match status" value="2"/>
</dbReference>
<gene>
    <name evidence="13" type="ORF">FMAN_01974</name>
</gene>
<dbReference type="SMART" id="SM00822">
    <property type="entry name" value="PKS_KR"/>
    <property type="match status" value="1"/>
</dbReference>
<dbReference type="GO" id="GO:0031177">
    <property type="term" value="F:phosphopantetheine binding"/>
    <property type="evidence" value="ECO:0007669"/>
    <property type="project" value="InterPro"/>
</dbReference>
<dbReference type="InterPro" id="IPR001227">
    <property type="entry name" value="Ac_transferase_dom_sf"/>
</dbReference>
<reference evidence="14" key="1">
    <citation type="journal article" date="2016" name="Genome Biol. Evol.">
        <title>Comparative 'omics' of the Fusarium fujikuroi species complex highlights differences in genetic potential and metabolite synthesis.</title>
        <authorList>
            <person name="Niehaus E.-M."/>
            <person name="Muensterkoetter M."/>
            <person name="Proctor R.H."/>
            <person name="Brown D.W."/>
            <person name="Sharon A."/>
            <person name="Idan Y."/>
            <person name="Oren-Young L."/>
            <person name="Sieber C.M."/>
            <person name="Novak O."/>
            <person name="Pencik A."/>
            <person name="Tarkowska D."/>
            <person name="Hromadova K."/>
            <person name="Freeman S."/>
            <person name="Maymon M."/>
            <person name="Elazar M."/>
            <person name="Youssef S.A."/>
            <person name="El-Shabrawy E.S.M."/>
            <person name="Shalaby A.B.A."/>
            <person name="Houterman P."/>
            <person name="Brock N.L."/>
            <person name="Burkhardt I."/>
            <person name="Tsavkelova E.A."/>
            <person name="Dickschat J.S."/>
            <person name="Galuszka P."/>
            <person name="Gueldener U."/>
            <person name="Tudzynski B."/>
        </authorList>
    </citation>
    <scope>NUCLEOTIDE SEQUENCE [LARGE SCALE GENOMIC DNA]</scope>
    <source>
        <strain evidence="14">MRC7560</strain>
    </source>
</reference>
<keyword evidence="8" id="KW-0012">Acyltransferase</keyword>
<dbReference type="GO" id="GO:0030639">
    <property type="term" value="P:polyketide biosynthetic process"/>
    <property type="evidence" value="ECO:0007669"/>
    <property type="project" value="UniProtKB-ARBA"/>
</dbReference>
<keyword evidence="7" id="KW-0511">Multifunctional enzyme</keyword>
<dbReference type="SUPFAM" id="SSF55048">
    <property type="entry name" value="Probable ACP-binding domain of malonyl-CoA ACP transacylase"/>
    <property type="match status" value="1"/>
</dbReference>
<dbReference type="Pfam" id="PF02801">
    <property type="entry name" value="Ketoacyl-synt_C"/>
    <property type="match status" value="1"/>
</dbReference>
<dbReference type="Pfam" id="PF08242">
    <property type="entry name" value="Methyltransf_12"/>
    <property type="match status" value="1"/>
</dbReference>
<dbReference type="InterPro" id="IPR056501">
    <property type="entry name" value="NAD-bd_HRPKS_sdrA"/>
</dbReference>
<evidence type="ECO:0000256" key="5">
    <source>
        <dbReference type="ARBA" id="ARBA00022857"/>
    </source>
</evidence>
<evidence type="ECO:0000259" key="10">
    <source>
        <dbReference type="PROSITE" id="PS50075"/>
    </source>
</evidence>
<dbReference type="InterPro" id="IPR036736">
    <property type="entry name" value="ACP-like_sf"/>
</dbReference>
<dbReference type="InterPro" id="IPR014043">
    <property type="entry name" value="Acyl_transferase_dom"/>
</dbReference>
<dbReference type="InterPro" id="IPR036291">
    <property type="entry name" value="NAD(P)-bd_dom_sf"/>
</dbReference>
<proteinExistence type="predicted"/>